<dbReference type="InterPro" id="IPR036318">
    <property type="entry name" value="FAD-bd_PCMH-like_sf"/>
</dbReference>
<dbReference type="AlphaFoldDB" id="A0A165ZAU7"/>
<feature type="signal peptide" evidence="3">
    <location>
        <begin position="1"/>
        <end position="18"/>
    </location>
</feature>
<dbReference type="PANTHER" id="PTHR13878:SF91">
    <property type="entry name" value="FAD BINDING DOMAIN PROTEIN (AFU_ORTHOLOGUE AFUA_6G12070)-RELATED"/>
    <property type="match status" value="1"/>
</dbReference>
<evidence type="ECO:0000313" key="5">
    <source>
        <dbReference type="EMBL" id="KZP10399.1"/>
    </source>
</evidence>
<dbReference type="Pfam" id="PF01565">
    <property type="entry name" value="FAD_binding_4"/>
    <property type="match status" value="1"/>
</dbReference>
<evidence type="ECO:0000313" key="6">
    <source>
        <dbReference type="Proteomes" id="UP000076532"/>
    </source>
</evidence>
<dbReference type="InterPro" id="IPR012951">
    <property type="entry name" value="BBE"/>
</dbReference>
<dbReference type="Pfam" id="PF08031">
    <property type="entry name" value="BBE"/>
    <property type="match status" value="1"/>
</dbReference>
<keyword evidence="3" id="KW-0732">Signal</keyword>
<protein>
    <submittedName>
        <fullName evidence="5">FAD-binding domain-containing protein</fullName>
    </submittedName>
</protein>
<dbReference type="GO" id="GO:0071949">
    <property type="term" value="F:FAD binding"/>
    <property type="evidence" value="ECO:0007669"/>
    <property type="project" value="InterPro"/>
</dbReference>
<dbReference type="PROSITE" id="PS51387">
    <property type="entry name" value="FAD_PCMH"/>
    <property type="match status" value="1"/>
</dbReference>
<proteinExistence type="inferred from homology"/>
<gene>
    <name evidence="5" type="ORF">FIBSPDRAFT_838590</name>
</gene>
<evidence type="ECO:0000256" key="2">
    <source>
        <dbReference type="ARBA" id="ARBA00023002"/>
    </source>
</evidence>
<sequence length="550" mass="58617">MPHLLLATALVVIARVACAPPGIFSVTPFEWVELSQQVGGRLYAGTPYASPCFNGGLNSSACDVVRGGYGNELSRSNVSGAYINTQWETCQVTGAQCLLDSTDLLNAAGNRIDVKRPEDVTAAFNFSRATGTPIVIKNTGHDYKGRSSGPNSLSLWTHHLKNLSYTPSFVPEGCSGASPAVTVGAGVQWGEAYDFAEAYNITLVGGIDKSVGASGGWLQGGGHSTLSNTMGLGVDRVLQFKVVTPDGQYRTVNKCQHPDLFFALRGGGGSTFGVVLESTMLASPQVTLQAIVVSFSPNATLTQALWTILVDHGVQWADEGWGGLANSETAIYINPKLTLSDAAKSMAPLIQFGKMLVGAGVPGANVVVTTFPSYGTFFDGVVAKTVADVGDNLAIASRLVPRANFDSTASRSTLVNALTTANTMTPGLIFLIGPPSSFPGDNTTSVPDAWRSSIYHITVVATWGWNATREAKAAQYHLASKSIDHLRAITPDAAYQNEADVYEPNHKVSFWGDHYARLLEIKRKYDPEQLLDCWHCVGFNANSSRFACYL</sequence>
<dbReference type="SUPFAM" id="SSF56176">
    <property type="entry name" value="FAD-binding/transporter-associated domain-like"/>
    <property type="match status" value="1"/>
</dbReference>
<evidence type="ECO:0000256" key="3">
    <source>
        <dbReference type="SAM" id="SignalP"/>
    </source>
</evidence>
<accession>A0A165ZAU7</accession>
<feature type="domain" description="FAD-binding PCMH-type" evidence="4">
    <location>
        <begin position="107"/>
        <end position="285"/>
    </location>
</feature>
<dbReference type="InterPro" id="IPR016166">
    <property type="entry name" value="FAD-bd_PCMH"/>
</dbReference>
<keyword evidence="6" id="KW-1185">Reference proteome</keyword>
<comment type="similarity">
    <text evidence="1">Belongs to the oxygen-dependent FAD-linked oxidoreductase family.</text>
</comment>
<dbReference type="Gene3D" id="3.40.462.20">
    <property type="match status" value="1"/>
</dbReference>
<dbReference type="GO" id="GO:0016491">
    <property type="term" value="F:oxidoreductase activity"/>
    <property type="evidence" value="ECO:0007669"/>
    <property type="project" value="UniProtKB-KW"/>
</dbReference>
<organism evidence="5 6">
    <name type="scientific">Athelia psychrophila</name>
    <dbReference type="NCBI Taxonomy" id="1759441"/>
    <lineage>
        <taxon>Eukaryota</taxon>
        <taxon>Fungi</taxon>
        <taxon>Dikarya</taxon>
        <taxon>Basidiomycota</taxon>
        <taxon>Agaricomycotina</taxon>
        <taxon>Agaricomycetes</taxon>
        <taxon>Agaricomycetidae</taxon>
        <taxon>Atheliales</taxon>
        <taxon>Atheliaceae</taxon>
        <taxon>Athelia</taxon>
    </lineage>
</organism>
<dbReference type="STRING" id="436010.A0A165ZAU7"/>
<dbReference type="PANTHER" id="PTHR13878">
    <property type="entry name" value="GULONOLACTONE OXIDASE"/>
    <property type="match status" value="1"/>
</dbReference>
<evidence type="ECO:0000259" key="4">
    <source>
        <dbReference type="PROSITE" id="PS51387"/>
    </source>
</evidence>
<reference evidence="5 6" key="1">
    <citation type="journal article" date="2016" name="Mol. Biol. Evol.">
        <title>Comparative Genomics of Early-Diverging Mushroom-Forming Fungi Provides Insights into the Origins of Lignocellulose Decay Capabilities.</title>
        <authorList>
            <person name="Nagy L.G."/>
            <person name="Riley R."/>
            <person name="Tritt A."/>
            <person name="Adam C."/>
            <person name="Daum C."/>
            <person name="Floudas D."/>
            <person name="Sun H."/>
            <person name="Yadav J.S."/>
            <person name="Pangilinan J."/>
            <person name="Larsson K.H."/>
            <person name="Matsuura K."/>
            <person name="Barry K."/>
            <person name="Labutti K."/>
            <person name="Kuo R."/>
            <person name="Ohm R.A."/>
            <person name="Bhattacharya S.S."/>
            <person name="Shirouzu T."/>
            <person name="Yoshinaga Y."/>
            <person name="Martin F.M."/>
            <person name="Grigoriev I.V."/>
            <person name="Hibbett D.S."/>
        </authorList>
    </citation>
    <scope>NUCLEOTIDE SEQUENCE [LARGE SCALE GENOMIC DNA]</scope>
    <source>
        <strain evidence="5 6">CBS 109695</strain>
    </source>
</reference>
<dbReference type="InterPro" id="IPR050432">
    <property type="entry name" value="FAD-linked_Oxidoreductases_BP"/>
</dbReference>
<dbReference type="Gene3D" id="3.30.465.10">
    <property type="match status" value="2"/>
</dbReference>
<keyword evidence="2" id="KW-0560">Oxidoreductase</keyword>
<evidence type="ECO:0000256" key="1">
    <source>
        <dbReference type="ARBA" id="ARBA00005466"/>
    </source>
</evidence>
<dbReference type="Proteomes" id="UP000076532">
    <property type="component" value="Unassembled WGS sequence"/>
</dbReference>
<dbReference type="OrthoDB" id="9983560at2759"/>
<dbReference type="InterPro" id="IPR016169">
    <property type="entry name" value="FAD-bd_PCMH_sub2"/>
</dbReference>
<dbReference type="EMBL" id="KV417680">
    <property type="protein sequence ID" value="KZP10399.1"/>
    <property type="molecule type" value="Genomic_DNA"/>
</dbReference>
<name>A0A165ZAU7_9AGAM</name>
<feature type="chain" id="PRO_5007869897" evidence="3">
    <location>
        <begin position="19"/>
        <end position="550"/>
    </location>
</feature>
<dbReference type="InterPro" id="IPR006094">
    <property type="entry name" value="Oxid_FAD_bind_N"/>
</dbReference>